<dbReference type="EMBL" id="SRLO01000018">
    <property type="protein sequence ID" value="TNN85891.1"/>
    <property type="molecule type" value="Genomic_DNA"/>
</dbReference>
<evidence type="ECO:0000313" key="3">
    <source>
        <dbReference type="Proteomes" id="UP000314294"/>
    </source>
</evidence>
<feature type="region of interest" description="Disordered" evidence="1">
    <location>
        <begin position="23"/>
        <end position="87"/>
    </location>
</feature>
<accession>A0A4Z2J7G6</accession>
<evidence type="ECO:0000256" key="1">
    <source>
        <dbReference type="SAM" id="MobiDB-lite"/>
    </source>
</evidence>
<proteinExistence type="predicted"/>
<sequence>MGEEKRSLLLASECESCPLLARGARHSHTEDSTCGVGVPGAATRGQRQHIVSQQKGEKKPNGTQRVGINMQPHTPSPPRSAAAAAGRGIAQQRFIAEGSGGFDRASLRRASTPIMLSCPVSGAPALHFNLISRERLPQSARYDQGTSNRVTSASSSVPMENSLLSHHWDNVEVCSLPVAALWLLRERAS</sequence>
<dbReference type="AlphaFoldDB" id="A0A4Z2J7G6"/>
<protein>
    <submittedName>
        <fullName evidence="2">Uncharacterized protein</fullName>
    </submittedName>
</protein>
<reference evidence="2 3" key="1">
    <citation type="submission" date="2019-03" db="EMBL/GenBank/DDBJ databases">
        <title>First draft genome of Liparis tanakae, snailfish: a comprehensive survey of snailfish specific genes.</title>
        <authorList>
            <person name="Kim W."/>
            <person name="Song I."/>
            <person name="Jeong J.-H."/>
            <person name="Kim D."/>
            <person name="Kim S."/>
            <person name="Ryu S."/>
            <person name="Song J.Y."/>
            <person name="Lee S.K."/>
        </authorList>
    </citation>
    <scope>NUCLEOTIDE SEQUENCE [LARGE SCALE GENOMIC DNA]</scope>
    <source>
        <tissue evidence="2">Muscle</tissue>
    </source>
</reference>
<dbReference type="Proteomes" id="UP000314294">
    <property type="component" value="Unassembled WGS sequence"/>
</dbReference>
<comment type="caution">
    <text evidence="2">The sequence shown here is derived from an EMBL/GenBank/DDBJ whole genome shotgun (WGS) entry which is preliminary data.</text>
</comment>
<organism evidence="2 3">
    <name type="scientific">Liparis tanakae</name>
    <name type="common">Tanaka's snailfish</name>
    <dbReference type="NCBI Taxonomy" id="230148"/>
    <lineage>
        <taxon>Eukaryota</taxon>
        <taxon>Metazoa</taxon>
        <taxon>Chordata</taxon>
        <taxon>Craniata</taxon>
        <taxon>Vertebrata</taxon>
        <taxon>Euteleostomi</taxon>
        <taxon>Actinopterygii</taxon>
        <taxon>Neopterygii</taxon>
        <taxon>Teleostei</taxon>
        <taxon>Neoteleostei</taxon>
        <taxon>Acanthomorphata</taxon>
        <taxon>Eupercaria</taxon>
        <taxon>Perciformes</taxon>
        <taxon>Cottioidei</taxon>
        <taxon>Cottales</taxon>
        <taxon>Liparidae</taxon>
        <taxon>Liparis</taxon>
    </lineage>
</organism>
<gene>
    <name evidence="2" type="ORF">EYF80_003735</name>
</gene>
<keyword evidence="3" id="KW-1185">Reference proteome</keyword>
<evidence type="ECO:0000313" key="2">
    <source>
        <dbReference type="EMBL" id="TNN85891.1"/>
    </source>
</evidence>
<name>A0A4Z2J7G6_9TELE</name>